<feature type="compositionally biased region" description="Polar residues" evidence="9">
    <location>
        <begin position="17"/>
        <end position="26"/>
    </location>
</feature>
<keyword evidence="6" id="KW-0779">Telomere</keyword>
<gene>
    <name evidence="10" type="ORF">L1049_026266</name>
</gene>
<dbReference type="EMBL" id="JBBPBK010000014">
    <property type="protein sequence ID" value="KAK9270684.1"/>
    <property type="molecule type" value="Genomic_DNA"/>
</dbReference>
<accession>A0AAP0NG30</accession>
<evidence type="ECO:0000256" key="6">
    <source>
        <dbReference type="ARBA" id="ARBA00022895"/>
    </source>
</evidence>
<dbReference type="GO" id="GO:0042162">
    <property type="term" value="F:telomeric DNA binding"/>
    <property type="evidence" value="ECO:0007669"/>
    <property type="project" value="TreeGrafter"/>
</dbReference>
<evidence type="ECO:0000256" key="5">
    <source>
        <dbReference type="ARBA" id="ARBA00022454"/>
    </source>
</evidence>
<evidence type="ECO:0000256" key="3">
    <source>
        <dbReference type="ARBA" id="ARBA00006332"/>
    </source>
</evidence>
<evidence type="ECO:0000256" key="4">
    <source>
        <dbReference type="ARBA" id="ARBA00016175"/>
    </source>
</evidence>
<keyword evidence="5" id="KW-0158">Chromosome</keyword>
<keyword evidence="7" id="KW-0238">DNA-binding</keyword>
<dbReference type="GO" id="GO:1990879">
    <property type="term" value="C:CST complex"/>
    <property type="evidence" value="ECO:0007669"/>
    <property type="project" value="TreeGrafter"/>
</dbReference>
<evidence type="ECO:0000256" key="9">
    <source>
        <dbReference type="SAM" id="MobiDB-lite"/>
    </source>
</evidence>
<sequence>MEAVKVLTVYDLLQRSRPLTATSSLHSPPSTRPPDLPIPPPSSVPNHTPQPPDQPPAAGGSSYQSPNPRILAPLNHRAILIGTLALPTHGDPSASTSTLPCSNNNYFLFSDGSSSICCDVLDFDVRIVGKRIHVLSWNFIPFKRSSGFLEIIKWGFPGSTGLISWCSNVESFPLVSNSSPACYDASKTRFWVHGALESISPVSVVPCTTGTSTSRSNVGSDTSDLRTIRGFLVQIMVCECKLCKLKESVMNSHDSIRGRSSHSFAKRVVVYFSGSASSWHPVITKLIGNIVSLSGLKKKLVFIGKEESQLMYVTTEKTLLHVPRLPDRWLPYRKTVIEGKGECGVYTGTVKGVYMQGMVVELDEEVWLLLTDRLLTPLHSLRVGALISVGNVHFVNQKISGRKMLILGACVKTSINVESFSPLETGCHMVSQSQSLLGKFIESLSFSARLWVLLVVSCFKKKFDGILSVKEILGSKHKEGLAQVFACSRLPSSVFRSRHGVFMELCKHDSCGCGSEPNLGHLKLVVPISYFLCHCEATWTKALLHVEKDCKIMNNRYNLVSCEGKYYDQSIRRIFSSEDIGIVLLGSLKISPSSGRLQLIDATGSIDVVIPDLPSIWNVNSIYEVIFDDDVNLFSVILS</sequence>
<comment type="subcellular location">
    <subcellularLocation>
        <location evidence="2">Chromosome</location>
        <location evidence="2">Telomere</location>
    </subcellularLocation>
    <subcellularLocation>
        <location evidence="1">Nucleus</location>
    </subcellularLocation>
</comment>
<dbReference type="GO" id="GO:0003697">
    <property type="term" value="F:single-stranded DNA binding"/>
    <property type="evidence" value="ECO:0007669"/>
    <property type="project" value="TreeGrafter"/>
</dbReference>
<reference evidence="10 11" key="1">
    <citation type="journal article" date="2024" name="Plant J.">
        <title>Genome sequences and population genomics reveal climatic adaptation and genomic divergence between two closely related sweetgum species.</title>
        <authorList>
            <person name="Xu W.Q."/>
            <person name="Ren C.Q."/>
            <person name="Zhang X.Y."/>
            <person name="Comes H.P."/>
            <person name="Liu X.H."/>
            <person name="Li Y.G."/>
            <person name="Kettle C.J."/>
            <person name="Jalonen R."/>
            <person name="Gaisberger H."/>
            <person name="Ma Y.Z."/>
            <person name="Qiu Y.X."/>
        </authorList>
    </citation>
    <scope>NUCLEOTIDE SEQUENCE [LARGE SCALE GENOMIC DNA]</scope>
    <source>
        <strain evidence="10">Hangzhou</strain>
    </source>
</reference>
<feature type="compositionally biased region" description="Pro residues" evidence="9">
    <location>
        <begin position="30"/>
        <end position="55"/>
    </location>
</feature>
<comment type="caution">
    <text evidence="10">The sequence shown here is derived from an EMBL/GenBank/DDBJ whole genome shotgun (WGS) entry which is preliminary data.</text>
</comment>
<keyword evidence="11" id="KW-1185">Reference proteome</keyword>
<comment type="similarity">
    <text evidence="3">Belongs to the CTC1 family.</text>
</comment>
<dbReference type="PANTHER" id="PTHR14865:SF2">
    <property type="entry name" value="CST COMPLEX SUBUNIT CTC1"/>
    <property type="match status" value="1"/>
</dbReference>
<dbReference type="AlphaFoldDB" id="A0AAP0NG30"/>
<dbReference type="InterPro" id="IPR042617">
    <property type="entry name" value="CTC1-like"/>
</dbReference>
<dbReference type="GO" id="GO:0010833">
    <property type="term" value="P:telomere maintenance via telomere lengthening"/>
    <property type="evidence" value="ECO:0007669"/>
    <property type="project" value="TreeGrafter"/>
</dbReference>
<name>A0AAP0NG30_LIQFO</name>
<proteinExistence type="inferred from homology"/>
<dbReference type="InterPro" id="IPR028262">
    <property type="entry name" value="CTC1_plant"/>
</dbReference>
<evidence type="ECO:0000256" key="8">
    <source>
        <dbReference type="ARBA" id="ARBA00023242"/>
    </source>
</evidence>
<evidence type="ECO:0000256" key="7">
    <source>
        <dbReference type="ARBA" id="ARBA00023125"/>
    </source>
</evidence>
<organism evidence="10 11">
    <name type="scientific">Liquidambar formosana</name>
    <name type="common">Formosan gum</name>
    <dbReference type="NCBI Taxonomy" id="63359"/>
    <lineage>
        <taxon>Eukaryota</taxon>
        <taxon>Viridiplantae</taxon>
        <taxon>Streptophyta</taxon>
        <taxon>Embryophyta</taxon>
        <taxon>Tracheophyta</taxon>
        <taxon>Spermatophyta</taxon>
        <taxon>Magnoliopsida</taxon>
        <taxon>eudicotyledons</taxon>
        <taxon>Gunneridae</taxon>
        <taxon>Pentapetalae</taxon>
        <taxon>Saxifragales</taxon>
        <taxon>Altingiaceae</taxon>
        <taxon>Liquidambar</taxon>
    </lineage>
</organism>
<evidence type="ECO:0000256" key="2">
    <source>
        <dbReference type="ARBA" id="ARBA00004574"/>
    </source>
</evidence>
<evidence type="ECO:0000313" key="10">
    <source>
        <dbReference type="EMBL" id="KAK9270684.1"/>
    </source>
</evidence>
<evidence type="ECO:0000256" key="1">
    <source>
        <dbReference type="ARBA" id="ARBA00004123"/>
    </source>
</evidence>
<dbReference type="PANTHER" id="PTHR14865">
    <property type="entry name" value="CST COMPLEX SUBUNIT CTC1"/>
    <property type="match status" value="1"/>
</dbReference>
<feature type="region of interest" description="Disordered" evidence="9">
    <location>
        <begin position="17"/>
        <end position="66"/>
    </location>
</feature>
<dbReference type="Pfam" id="PF15491">
    <property type="entry name" value="CTC1_2"/>
    <property type="match status" value="1"/>
</dbReference>
<dbReference type="Proteomes" id="UP001415857">
    <property type="component" value="Unassembled WGS sequence"/>
</dbReference>
<dbReference type="GO" id="GO:0045740">
    <property type="term" value="P:positive regulation of DNA replication"/>
    <property type="evidence" value="ECO:0007669"/>
    <property type="project" value="TreeGrafter"/>
</dbReference>
<keyword evidence="8" id="KW-0539">Nucleus</keyword>
<protein>
    <recommendedName>
        <fullName evidence="4">CST complex subunit CTC1</fullName>
    </recommendedName>
</protein>
<evidence type="ECO:0000313" key="11">
    <source>
        <dbReference type="Proteomes" id="UP001415857"/>
    </source>
</evidence>